<evidence type="ECO:0000259" key="1">
    <source>
        <dbReference type="SMART" id="SM00460"/>
    </source>
</evidence>
<dbReference type="Pfam" id="PF08379">
    <property type="entry name" value="Bact_transglu_N"/>
    <property type="match status" value="1"/>
</dbReference>
<reference evidence="3" key="2">
    <citation type="journal article" date="2019" name="BMC Genomics">
        <title>Complete genome sequence analysis of the thermoacidophilic verrucomicrobial methanotroph 'Candidatus Methylacidiphilum kamchatkense' strain Kam1 and comparison with its closest relatives.</title>
        <authorList>
            <person name="Kruse T."/>
            <person name="Ratnadevi C.M."/>
            <person name="Erikstad H.A."/>
            <person name="Birkeland N.K."/>
        </authorList>
    </citation>
    <scope>NUCLEOTIDE SEQUENCE</scope>
    <source>
        <strain evidence="3">Kam1</strain>
    </source>
</reference>
<keyword evidence="3" id="KW-0645">Protease</keyword>
<dbReference type="GO" id="GO:0008233">
    <property type="term" value="F:peptidase activity"/>
    <property type="evidence" value="ECO:0007669"/>
    <property type="project" value="UniProtKB-KW"/>
</dbReference>
<dbReference type="Proteomes" id="UP000031594">
    <property type="component" value="Unassembled WGS sequence"/>
</dbReference>
<sequence length="285" mass="32324">MKFSISHTTEYVYTAAALESFSELRCHPQNCIRQTVLSHEMILAPAVPIYFYTDYFGNKTSFFSIPFKHNRLIVETKSIVLTHPYPDPLGGISLSVSEALIVYGFERFELFDFLLPSKYIPLLPETKEISLKIFQKEKPLIEALLELNQFIHNFLSYAPGTTDISTSVSELLKLRKGVCQDYSHLMIAILRSAGIPARYVSGYIEPIKEESSVKQPIGAATHAWVEVYLPNKKWVGFDPTNNTVEGEYHIQIAVGRDYDDVAPLRGIFKGYHGQELKVAVQVERV</sequence>
<proteinExistence type="predicted"/>
<evidence type="ECO:0000313" key="5">
    <source>
        <dbReference type="Proteomes" id="UP000315925"/>
    </source>
</evidence>
<protein>
    <submittedName>
        <fullName evidence="2 3">Transglutaminase</fullName>
    </submittedName>
</protein>
<dbReference type="Proteomes" id="UP000315925">
    <property type="component" value="Chromosome"/>
</dbReference>
<reference evidence="5" key="3">
    <citation type="submission" date="2019-03" db="EMBL/GenBank/DDBJ databases">
        <title>Complete genome of Methylacidiphilum kamchatkense Kam1.</title>
        <authorList>
            <person name="Kruse T."/>
            <person name="Murarilal Ratnadevi C."/>
            <person name="Erikstad H.-A."/>
            <person name="Birkeland N.-K."/>
        </authorList>
    </citation>
    <scope>NUCLEOTIDE SEQUENCE [LARGE SCALE GENOMIC DNA]</scope>
    <source>
        <strain evidence="5">kam1</strain>
    </source>
</reference>
<dbReference type="PANTHER" id="PTHR33490:SF6">
    <property type="entry name" value="SLL1049 PROTEIN"/>
    <property type="match status" value="1"/>
</dbReference>
<feature type="domain" description="Transglutaminase-like" evidence="1">
    <location>
        <begin position="171"/>
        <end position="241"/>
    </location>
</feature>
<evidence type="ECO:0000313" key="3">
    <source>
        <dbReference type="EMBL" id="QDQ41900.1"/>
    </source>
</evidence>
<dbReference type="SMART" id="SM00460">
    <property type="entry name" value="TGc"/>
    <property type="match status" value="1"/>
</dbReference>
<dbReference type="KEGG" id="mkc:kam1_652"/>
<dbReference type="PANTHER" id="PTHR33490">
    <property type="entry name" value="BLR5614 PROTEIN-RELATED"/>
    <property type="match status" value="1"/>
</dbReference>
<evidence type="ECO:0000313" key="4">
    <source>
        <dbReference type="Proteomes" id="UP000031594"/>
    </source>
</evidence>
<dbReference type="EMBL" id="CP037899">
    <property type="protein sequence ID" value="QDQ41900.1"/>
    <property type="molecule type" value="Genomic_DNA"/>
</dbReference>
<dbReference type="OrthoDB" id="9787782at2"/>
<dbReference type="InterPro" id="IPR013589">
    <property type="entry name" value="Bac_transglu_N"/>
</dbReference>
<keyword evidence="4" id="KW-1185">Reference proteome</keyword>
<dbReference type="RefSeq" id="WP_039721175.1">
    <property type="nucleotide sequence ID" value="NZ_CP037899.1"/>
</dbReference>
<dbReference type="GO" id="GO:0006508">
    <property type="term" value="P:proteolysis"/>
    <property type="evidence" value="ECO:0007669"/>
    <property type="project" value="UniProtKB-KW"/>
</dbReference>
<keyword evidence="3" id="KW-0378">Hydrolase</keyword>
<dbReference type="InterPro" id="IPR002931">
    <property type="entry name" value="Transglutaminase-like"/>
</dbReference>
<dbReference type="InterPro" id="IPR038765">
    <property type="entry name" value="Papain-like_cys_pep_sf"/>
</dbReference>
<gene>
    <name evidence="2" type="ORF">A946_04570</name>
    <name evidence="3" type="ORF">kam1_652</name>
</gene>
<organism evidence="3 5">
    <name type="scientific">Methylacidiphilum kamchatkense Kam1</name>
    <dbReference type="NCBI Taxonomy" id="1202785"/>
    <lineage>
        <taxon>Bacteria</taxon>
        <taxon>Pseudomonadati</taxon>
        <taxon>Verrucomicrobiota</taxon>
        <taxon>Methylacidiphilae</taxon>
        <taxon>Methylacidiphilales</taxon>
        <taxon>Methylacidiphilaceae</taxon>
        <taxon>Methylacidiphilum (ex Ratnadevi et al. 2023)</taxon>
    </lineage>
</organism>
<dbReference type="SUPFAM" id="SSF54001">
    <property type="entry name" value="Cysteine proteinases"/>
    <property type="match status" value="1"/>
</dbReference>
<dbReference type="Pfam" id="PF01841">
    <property type="entry name" value="Transglut_core"/>
    <property type="match status" value="1"/>
</dbReference>
<dbReference type="STRING" id="1202785.A946_04570"/>
<name>A0A0C1RKZ3_9BACT</name>
<reference evidence="2 4" key="1">
    <citation type="submission" date="2014-08" db="EMBL/GenBank/DDBJ databases">
        <title>Methylacidiphilum kamchatkense strain Kam1 draft genome sequence.</title>
        <authorList>
            <person name="Birkeland N.-K."/>
            <person name="Erikstad H.A."/>
        </authorList>
    </citation>
    <scope>NUCLEOTIDE SEQUENCE [LARGE SCALE GENOMIC DNA]</scope>
    <source>
        <strain evidence="2 4">Kam1</strain>
    </source>
</reference>
<accession>A0A0C1RKZ3</accession>
<evidence type="ECO:0000313" key="2">
    <source>
        <dbReference type="EMBL" id="KIE58707.1"/>
    </source>
</evidence>
<dbReference type="Gene3D" id="3.10.620.30">
    <property type="match status" value="1"/>
</dbReference>
<dbReference type="EMBL" id="JQNX01000003">
    <property type="protein sequence ID" value="KIE58707.1"/>
    <property type="molecule type" value="Genomic_DNA"/>
</dbReference>
<dbReference type="AlphaFoldDB" id="A0A0C1RKZ3"/>